<keyword evidence="5 6" id="KW-0472">Membrane</keyword>
<dbReference type="SMART" id="SM00304">
    <property type="entry name" value="HAMP"/>
    <property type="match status" value="1"/>
</dbReference>
<dbReference type="GO" id="GO:0007165">
    <property type="term" value="P:signal transduction"/>
    <property type="evidence" value="ECO:0007669"/>
    <property type="project" value="InterPro"/>
</dbReference>
<evidence type="ECO:0000259" key="8">
    <source>
        <dbReference type="PROSITE" id="PS50887"/>
    </source>
</evidence>
<dbReference type="Pfam" id="PF00990">
    <property type="entry name" value="GGDEF"/>
    <property type="match status" value="1"/>
</dbReference>
<dbReference type="NCBIfam" id="TIGR00254">
    <property type="entry name" value="GGDEF"/>
    <property type="match status" value="1"/>
</dbReference>
<keyword evidence="10" id="KW-1185">Reference proteome</keyword>
<dbReference type="SUPFAM" id="SSF103190">
    <property type="entry name" value="Sensory domain-like"/>
    <property type="match status" value="1"/>
</dbReference>
<protein>
    <submittedName>
        <fullName evidence="9">Diguanylate cyclase</fullName>
    </submittedName>
</protein>
<dbReference type="KEGG" id="thu:AC731_009140"/>
<feature type="domain" description="GGDEF" evidence="8">
    <location>
        <begin position="447"/>
        <end position="578"/>
    </location>
</feature>
<dbReference type="InterPro" id="IPR029151">
    <property type="entry name" value="Sensor-like_sf"/>
</dbReference>
<evidence type="ECO:0000256" key="2">
    <source>
        <dbReference type="ARBA" id="ARBA00022475"/>
    </source>
</evidence>
<dbReference type="EMBL" id="CP014646">
    <property type="protein sequence ID" value="AMO37102.1"/>
    <property type="molecule type" value="Genomic_DNA"/>
</dbReference>
<name>A0A127K566_9RHOO</name>
<dbReference type="SUPFAM" id="SSF55073">
    <property type="entry name" value="Nucleotide cyclase"/>
    <property type="match status" value="1"/>
</dbReference>
<feature type="transmembrane region" description="Helical" evidence="6">
    <location>
        <begin position="12"/>
        <end position="35"/>
    </location>
</feature>
<keyword evidence="2" id="KW-1003">Cell membrane</keyword>
<evidence type="ECO:0000256" key="1">
    <source>
        <dbReference type="ARBA" id="ARBA00004651"/>
    </source>
</evidence>
<sequence length="578" mass="63179">MPIRLFKPFSLRLVLIVPYVVLVIGLAIAIGMLSYSAGSQAVATVSSHLLLETVGRIAQAVDRHIVGSSAVLETAFPTGVPAPPSLESDFHEIRSRFWVATTLHTDPNNYVYFGNEAGQGLGLFRHTADEVELRMKLRPDEHRAIYTFTGIDGPLQFQRREANLFDPRTRPWYADGKRNNGHTWTSVYIDFGTRQLVATRARQVHTAAGTFDGVVATDVSLKALNDFVGRLKVSPNGVAFIIEPDGNLIASSASRNVVTLPDGSSGRLNAGRSDHALLKAAYDTVQGRIAARDDKDLPRVFDFHAADGSLVHAAFDRIRDEAGLDWVMVVAMPASDFLGGVRENVSRTIVLATLAVLFAIFIGLSILSWVSDDLRRLSEAARRVGDGELDAPVGIERRDEIGALARSFETMQNRLRTDRLTGLANREAFMDQLRRRLEAARTDRRKHGLGVLFIDLNGFKAINDTYGHDAGDRALQEIGRRLSGQVRENDLVARYAGDEFVILLDPVDDRSDLMTVRGHIEQSLRAPLESIGSPQSPVTSGGAVGAALFPEDGDDAEGLLKNADRAMYADKHHGSGQA</sequence>
<dbReference type="AlphaFoldDB" id="A0A127K566"/>
<dbReference type="SMART" id="SM00267">
    <property type="entry name" value="GGDEF"/>
    <property type="match status" value="1"/>
</dbReference>
<proteinExistence type="predicted"/>
<dbReference type="PROSITE" id="PS50885">
    <property type="entry name" value="HAMP"/>
    <property type="match status" value="1"/>
</dbReference>
<dbReference type="Gene3D" id="3.30.450.20">
    <property type="entry name" value="PAS domain"/>
    <property type="match status" value="1"/>
</dbReference>
<dbReference type="CDD" id="cd06225">
    <property type="entry name" value="HAMP"/>
    <property type="match status" value="1"/>
</dbReference>
<evidence type="ECO:0000256" key="5">
    <source>
        <dbReference type="ARBA" id="ARBA00023136"/>
    </source>
</evidence>
<evidence type="ECO:0000259" key="7">
    <source>
        <dbReference type="PROSITE" id="PS50885"/>
    </source>
</evidence>
<dbReference type="Proteomes" id="UP000036902">
    <property type="component" value="Chromosome"/>
</dbReference>
<dbReference type="InterPro" id="IPR000160">
    <property type="entry name" value="GGDEF_dom"/>
</dbReference>
<evidence type="ECO:0000313" key="10">
    <source>
        <dbReference type="Proteomes" id="UP000036902"/>
    </source>
</evidence>
<dbReference type="InterPro" id="IPR052163">
    <property type="entry name" value="DGC-Regulatory_Protein"/>
</dbReference>
<reference evidence="10" key="1">
    <citation type="submission" date="2016-03" db="EMBL/GenBank/DDBJ databases">
        <authorList>
            <person name="Ma C."/>
            <person name="Zhou S."/>
            <person name="Yang G."/>
        </authorList>
    </citation>
    <scope>NUCLEOTIDE SEQUENCE [LARGE SCALE GENOMIC DNA]</scope>
    <source>
        <strain evidence="10">SgZ-1</strain>
    </source>
</reference>
<comment type="subcellular location">
    <subcellularLocation>
        <location evidence="1">Cell membrane</location>
        <topology evidence="1">Multi-pass membrane protein</topology>
    </subcellularLocation>
</comment>
<feature type="domain" description="HAMP" evidence="7">
    <location>
        <begin position="368"/>
        <end position="420"/>
    </location>
</feature>
<dbReference type="Gene3D" id="3.30.70.270">
    <property type="match status" value="1"/>
</dbReference>
<dbReference type="Gene3D" id="6.10.340.10">
    <property type="match status" value="1"/>
</dbReference>
<dbReference type="STRING" id="1134435.AC731_009140"/>
<dbReference type="InterPro" id="IPR029787">
    <property type="entry name" value="Nucleotide_cyclase"/>
</dbReference>
<gene>
    <name evidence="9" type="ORF">AC731_009140</name>
</gene>
<dbReference type="CDD" id="cd18774">
    <property type="entry name" value="PDC2_HK_sensor"/>
    <property type="match status" value="1"/>
</dbReference>
<dbReference type="SUPFAM" id="SSF158472">
    <property type="entry name" value="HAMP domain-like"/>
    <property type="match status" value="1"/>
</dbReference>
<keyword evidence="4 6" id="KW-1133">Transmembrane helix</keyword>
<evidence type="ECO:0000313" key="9">
    <source>
        <dbReference type="EMBL" id="AMO37102.1"/>
    </source>
</evidence>
<dbReference type="GO" id="GO:0005886">
    <property type="term" value="C:plasma membrane"/>
    <property type="evidence" value="ECO:0007669"/>
    <property type="project" value="UniProtKB-SubCell"/>
</dbReference>
<evidence type="ECO:0000256" key="6">
    <source>
        <dbReference type="SAM" id="Phobius"/>
    </source>
</evidence>
<accession>A0A127K566</accession>
<dbReference type="Pfam" id="PF02743">
    <property type="entry name" value="dCache_1"/>
    <property type="match status" value="1"/>
</dbReference>
<dbReference type="InterPro" id="IPR043128">
    <property type="entry name" value="Rev_trsase/Diguanyl_cyclase"/>
</dbReference>
<dbReference type="InterPro" id="IPR003660">
    <property type="entry name" value="HAMP_dom"/>
</dbReference>
<dbReference type="PANTHER" id="PTHR46663">
    <property type="entry name" value="DIGUANYLATE CYCLASE DGCT-RELATED"/>
    <property type="match status" value="1"/>
</dbReference>
<dbReference type="InterPro" id="IPR033479">
    <property type="entry name" value="dCache_1"/>
</dbReference>
<feature type="transmembrane region" description="Helical" evidence="6">
    <location>
        <begin position="349"/>
        <end position="370"/>
    </location>
</feature>
<keyword evidence="3 6" id="KW-0812">Transmembrane</keyword>
<dbReference type="PROSITE" id="PS50887">
    <property type="entry name" value="GGDEF"/>
    <property type="match status" value="1"/>
</dbReference>
<evidence type="ECO:0000256" key="4">
    <source>
        <dbReference type="ARBA" id="ARBA00022989"/>
    </source>
</evidence>
<dbReference type="CDD" id="cd01949">
    <property type="entry name" value="GGDEF"/>
    <property type="match status" value="1"/>
</dbReference>
<evidence type="ECO:0000256" key="3">
    <source>
        <dbReference type="ARBA" id="ARBA00022692"/>
    </source>
</evidence>
<organism evidence="9 10">
    <name type="scientific">Thauera humireducens</name>
    <dbReference type="NCBI Taxonomy" id="1134435"/>
    <lineage>
        <taxon>Bacteria</taxon>
        <taxon>Pseudomonadati</taxon>
        <taxon>Pseudomonadota</taxon>
        <taxon>Betaproteobacteria</taxon>
        <taxon>Rhodocyclales</taxon>
        <taxon>Zoogloeaceae</taxon>
        <taxon>Thauera</taxon>
    </lineage>
</organism>
<dbReference type="RefSeq" id="WP_048705438.1">
    <property type="nucleotide sequence ID" value="NZ_CP014646.1"/>
</dbReference>
<dbReference type="PANTHER" id="PTHR46663:SF2">
    <property type="entry name" value="GGDEF DOMAIN-CONTAINING PROTEIN"/>
    <property type="match status" value="1"/>
</dbReference>